<sequence>MLTQRIGLIGAGQMATALGRGFVASKLVAAENLLASDPSADAQRRFAQITGGQAATTNEELVDQSDVVFLAVKPQMLAPVASALKGKIGPDKLVISVAAGIRLAALSDWLGEDVRLVRVMPNTPCLVGRGACGFCLGEKATTDDGQLVEKL</sequence>
<dbReference type="PANTHER" id="PTHR11645:SF0">
    <property type="entry name" value="PYRROLINE-5-CARBOXYLATE REDUCTASE 3"/>
    <property type="match status" value="1"/>
</dbReference>
<dbReference type="SUPFAM" id="SSF51735">
    <property type="entry name" value="NAD(P)-binding Rossmann-fold domains"/>
    <property type="match status" value="1"/>
</dbReference>
<dbReference type="PANTHER" id="PTHR11645">
    <property type="entry name" value="PYRROLINE-5-CARBOXYLATE REDUCTASE"/>
    <property type="match status" value="1"/>
</dbReference>
<dbReference type="EMBL" id="LAZR01058922">
    <property type="protein sequence ID" value="KKK68889.1"/>
    <property type="molecule type" value="Genomic_DNA"/>
</dbReference>
<accession>A0A0F8ZR68</accession>
<evidence type="ECO:0000256" key="3">
    <source>
        <dbReference type="ARBA" id="ARBA00022605"/>
    </source>
</evidence>
<evidence type="ECO:0000256" key="5">
    <source>
        <dbReference type="ARBA" id="ARBA00023002"/>
    </source>
</evidence>
<dbReference type="InterPro" id="IPR028939">
    <property type="entry name" value="P5C_Rdtase_cat_N"/>
</dbReference>
<gene>
    <name evidence="7" type="ORF">LCGC14_2939520</name>
</gene>
<evidence type="ECO:0000256" key="2">
    <source>
        <dbReference type="ARBA" id="ARBA00022490"/>
    </source>
</evidence>
<dbReference type="GO" id="GO:0004735">
    <property type="term" value="F:pyrroline-5-carboxylate reductase activity"/>
    <property type="evidence" value="ECO:0007669"/>
    <property type="project" value="TreeGrafter"/>
</dbReference>
<protein>
    <recommendedName>
        <fullName evidence="6">Pyrroline-5-carboxylate reductase catalytic N-terminal domain-containing protein</fullName>
    </recommendedName>
</protein>
<name>A0A0F8ZR68_9ZZZZ</name>
<dbReference type="AlphaFoldDB" id="A0A0F8ZR68"/>
<feature type="domain" description="Pyrroline-5-carboxylate reductase catalytic N-terminal" evidence="6">
    <location>
        <begin position="5"/>
        <end position="100"/>
    </location>
</feature>
<keyword evidence="2" id="KW-0963">Cytoplasm</keyword>
<keyword evidence="5" id="KW-0560">Oxidoreductase</keyword>
<keyword evidence="4" id="KW-0641">Proline biosynthesis</keyword>
<dbReference type="InterPro" id="IPR036291">
    <property type="entry name" value="NAD(P)-bd_dom_sf"/>
</dbReference>
<evidence type="ECO:0000256" key="4">
    <source>
        <dbReference type="ARBA" id="ARBA00022650"/>
    </source>
</evidence>
<dbReference type="GO" id="GO:0055129">
    <property type="term" value="P:L-proline biosynthetic process"/>
    <property type="evidence" value="ECO:0007669"/>
    <property type="project" value="TreeGrafter"/>
</dbReference>
<comment type="caution">
    <text evidence="7">The sequence shown here is derived from an EMBL/GenBank/DDBJ whole genome shotgun (WGS) entry which is preliminary data.</text>
</comment>
<evidence type="ECO:0000313" key="7">
    <source>
        <dbReference type="EMBL" id="KKK68889.1"/>
    </source>
</evidence>
<dbReference type="Pfam" id="PF03807">
    <property type="entry name" value="F420_oxidored"/>
    <property type="match status" value="1"/>
</dbReference>
<dbReference type="Gene3D" id="3.40.50.720">
    <property type="entry name" value="NAD(P)-binding Rossmann-like Domain"/>
    <property type="match status" value="1"/>
</dbReference>
<dbReference type="FunFam" id="3.40.50.720:FF:000190">
    <property type="entry name" value="Pyrroline-5-carboxylate reductase"/>
    <property type="match status" value="1"/>
</dbReference>
<organism evidence="7">
    <name type="scientific">marine sediment metagenome</name>
    <dbReference type="NCBI Taxonomy" id="412755"/>
    <lineage>
        <taxon>unclassified sequences</taxon>
        <taxon>metagenomes</taxon>
        <taxon>ecological metagenomes</taxon>
    </lineage>
</organism>
<comment type="similarity">
    <text evidence="1">Belongs to the pyrroline-5-carboxylate reductase family.</text>
</comment>
<reference evidence="7" key="1">
    <citation type="journal article" date="2015" name="Nature">
        <title>Complex archaea that bridge the gap between prokaryotes and eukaryotes.</title>
        <authorList>
            <person name="Spang A."/>
            <person name="Saw J.H."/>
            <person name="Jorgensen S.L."/>
            <person name="Zaremba-Niedzwiedzka K."/>
            <person name="Martijn J."/>
            <person name="Lind A.E."/>
            <person name="van Eijk R."/>
            <person name="Schleper C."/>
            <person name="Guy L."/>
            <person name="Ettema T.J."/>
        </authorList>
    </citation>
    <scope>NUCLEOTIDE SEQUENCE</scope>
</reference>
<evidence type="ECO:0000256" key="1">
    <source>
        <dbReference type="ARBA" id="ARBA00005525"/>
    </source>
</evidence>
<proteinExistence type="inferred from homology"/>
<keyword evidence="3" id="KW-0028">Amino-acid biosynthesis</keyword>
<evidence type="ECO:0000259" key="6">
    <source>
        <dbReference type="Pfam" id="PF03807"/>
    </source>
</evidence>
<feature type="non-terminal residue" evidence="7">
    <location>
        <position position="151"/>
    </location>
</feature>